<comment type="caution">
    <text evidence="1">The sequence shown here is derived from an EMBL/GenBank/DDBJ whole genome shotgun (WGS) entry which is preliminary data.</text>
</comment>
<organism evidence="1">
    <name type="scientific">Actinoplanes campanulatus</name>
    <dbReference type="NCBI Taxonomy" id="113559"/>
    <lineage>
        <taxon>Bacteria</taxon>
        <taxon>Bacillati</taxon>
        <taxon>Actinomycetota</taxon>
        <taxon>Actinomycetes</taxon>
        <taxon>Micromonosporales</taxon>
        <taxon>Micromonosporaceae</taxon>
        <taxon>Actinoplanes</taxon>
    </lineage>
</organism>
<accession>A0ABQ3WLU3</accession>
<protein>
    <submittedName>
        <fullName evidence="1">Uncharacterized protein</fullName>
    </submittedName>
</protein>
<proteinExistence type="predicted"/>
<gene>
    <name evidence="1" type="ORF">Aca07nite_45000</name>
</gene>
<dbReference type="EMBL" id="BOMF01000087">
    <property type="protein sequence ID" value="GID47225.1"/>
    <property type="molecule type" value="Genomic_DNA"/>
</dbReference>
<reference evidence="1" key="1">
    <citation type="submission" date="2021-01" db="EMBL/GenBank/DDBJ databases">
        <title>Whole genome shotgun sequence of Actinoplanes capillaceus NBRC 16408.</title>
        <authorList>
            <person name="Komaki H."/>
            <person name="Tamura T."/>
        </authorList>
    </citation>
    <scope>NUCLEOTIDE SEQUENCE [LARGE SCALE GENOMIC DNA]</scope>
    <source>
        <strain evidence="1">NBRC 16408</strain>
    </source>
</reference>
<sequence>MRGTGRFPAKSPGPSRAATLSTLMKEGLVPTVVHPDLHTFAADLSALLRDRPALSTPAIERAAWFDRKADLLERVASTTPEAAELATAAREEAARLRTGTSA</sequence>
<evidence type="ECO:0000313" key="1">
    <source>
        <dbReference type="EMBL" id="GID47225.1"/>
    </source>
</evidence>
<name>A0ABQ3WLU3_9ACTN</name>